<protein>
    <recommendedName>
        <fullName evidence="3">Peptidase C-terminal archaeal/bacterial domain-containing protein</fullName>
    </recommendedName>
</protein>
<evidence type="ECO:0008006" key="3">
    <source>
        <dbReference type="Google" id="ProtNLM"/>
    </source>
</evidence>
<evidence type="ECO:0000313" key="2">
    <source>
        <dbReference type="Proteomes" id="UP000003922"/>
    </source>
</evidence>
<accession>Q4BX19</accession>
<gene>
    <name evidence="1" type="ORF">CwatDRAFT_1149</name>
</gene>
<dbReference type="Gene3D" id="2.60.120.380">
    <property type="match status" value="3"/>
</dbReference>
<dbReference type="AlphaFoldDB" id="Q4BX19"/>
<evidence type="ECO:0000313" key="1">
    <source>
        <dbReference type="EMBL" id="EAM48451.1"/>
    </source>
</evidence>
<dbReference type="Proteomes" id="UP000003922">
    <property type="component" value="Unassembled WGS sequence"/>
</dbReference>
<dbReference type="EMBL" id="AADV02000144">
    <property type="protein sequence ID" value="EAM48451.1"/>
    <property type="molecule type" value="Genomic_DNA"/>
</dbReference>
<reference evidence="1" key="2">
    <citation type="submission" date="2005-06" db="EMBL/GenBank/DDBJ databases">
        <title>Sequencing of the draft genome and assembly of Crocosphaera watsonii WH 8501.</title>
        <authorList>
            <consortium name="US DOE Joint Genome Institute (JGI-PGF)"/>
            <person name="Copeland A."/>
            <person name="Lucas S."/>
            <person name="Lapidus A."/>
            <person name="Barry K."/>
            <person name="Detter C."/>
            <person name="Glavina T."/>
            <person name="Hammon N."/>
            <person name="Israni S."/>
            <person name="Pitluck S."/>
            <person name="Richardson P."/>
        </authorList>
    </citation>
    <scope>NUCLEOTIDE SEQUENCE [LARGE SCALE GENOMIC DNA]</scope>
    <source>
        <strain evidence="1">WH 8501</strain>
    </source>
</reference>
<name>Q4BX19_CROWT</name>
<dbReference type="KEGG" id="cwa:CwatDRAFT_1149"/>
<keyword evidence="2" id="KW-1185">Reference proteome</keyword>
<comment type="caution">
    <text evidence="1">The sequence shown here is derived from an EMBL/GenBank/DDBJ whole genome shotgun (WGS) entry which is preliminary data.</text>
</comment>
<sequence>MFGDRRFCEKFGISGDFNIDVEFISPAGQNLFDFSPSVNSDRDPLTLKETGTYQLIVDGNGSTTGDFSFRFLDANIATTIDFNTTVEGTVEPNTPTLFSFEGTEGQTLLLNSELFALNYRVYSPSNEFIANRGSEFTIPGDGTYLIVGTGSSFNEQPVEYRFSVIETNSIDAALTIGETVEGSIENIGDRIIYTFDGTVGQRLIYDGISGNFNIDAELIIPSGNGFFNRDVNSDLDPITLIEDGTYTLIVDANGNSTGEFSFNLSNGNTAPTLNFNRDIEGTLEPNTTSVLRFEGVANQTVTLEDLGSDSFTGQFRLIGPGNQLITSSNFGFGFGATLPGDGTYFLLLDSSSNSLVNYRFRVI</sequence>
<reference evidence="1" key="1">
    <citation type="submission" date="2004-02" db="EMBL/GenBank/DDBJ databases">
        <authorList>
            <consortium name="DOE Joint Genome Institute"/>
        </authorList>
    </citation>
    <scope>NUCLEOTIDE SEQUENCE [LARGE SCALE GENOMIC DNA]</scope>
    <source>
        <strain evidence="1">WH 8501</strain>
    </source>
</reference>
<proteinExistence type="predicted"/>
<reference evidence="1" key="3">
    <citation type="submission" date="2016-12" db="EMBL/GenBank/DDBJ databases">
        <title>Annotation of the draft genome assembly of Crocosphaera watsonii WH 8501.</title>
        <authorList>
            <consortium name="US DOE Joint Genome Institute (JGI-ORNL)"/>
            <person name="Larimer F."/>
            <person name="Land M."/>
        </authorList>
    </citation>
    <scope>NUCLEOTIDE SEQUENCE</scope>
    <source>
        <strain evidence="1">WH 8501</strain>
    </source>
</reference>
<organism evidence="1 2">
    <name type="scientific">Crocosphaera watsonii WH 8501</name>
    <dbReference type="NCBI Taxonomy" id="165597"/>
    <lineage>
        <taxon>Bacteria</taxon>
        <taxon>Bacillati</taxon>
        <taxon>Cyanobacteriota</taxon>
        <taxon>Cyanophyceae</taxon>
        <taxon>Oscillatoriophycideae</taxon>
        <taxon>Chroococcales</taxon>
        <taxon>Aphanothecaceae</taxon>
        <taxon>Crocosphaera</taxon>
    </lineage>
</organism>